<gene>
    <name evidence="1" type="ORF">S01H4_45177</name>
</gene>
<accession>X1CLN2</accession>
<proteinExistence type="predicted"/>
<comment type="caution">
    <text evidence="1">The sequence shown here is derived from an EMBL/GenBank/DDBJ whole genome shotgun (WGS) entry which is preliminary data.</text>
</comment>
<dbReference type="EMBL" id="BART01025127">
    <property type="protein sequence ID" value="GAG97078.1"/>
    <property type="molecule type" value="Genomic_DNA"/>
</dbReference>
<name>X1CLN2_9ZZZZ</name>
<evidence type="ECO:0000313" key="1">
    <source>
        <dbReference type="EMBL" id="GAG97078.1"/>
    </source>
</evidence>
<reference evidence="1" key="1">
    <citation type="journal article" date="2014" name="Front. Microbiol.">
        <title>High frequency of phylogenetically diverse reductive dehalogenase-homologous genes in deep subseafloor sedimentary metagenomes.</title>
        <authorList>
            <person name="Kawai M."/>
            <person name="Futagami T."/>
            <person name="Toyoda A."/>
            <person name="Takaki Y."/>
            <person name="Nishi S."/>
            <person name="Hori S."/>
            <person name="Arai W."/>
            <person name="Tsubouchi T."/>
            <person name="Morono Y."/>
            <person name="Uchiyama I."/>
            <person name="Ito T."/>
            <person name="Fujiyama A."/>
            <person name="Inagaki F."/>
            <person name="Takami H."/>
        </authorList>
    </citation>
    <scope>NUCLEOTIDE SEQUENCE</scope>
    <source>
        <strain evidence="1">Expedition CK06-06</strain>
    </source>
</reference>
<sequence>MNKNIEIIIGLSDCDWIQNKFRKYRKIGSWYFDKEFKFFSPVIAKYETKTRIKKKIWLPVGFNPESGRLQIADLITELNQIHPSKMDKFWDIHSRLIEIWGLIVK</sequence>
<protein>
    <submittedName>
        <fullName evidence="1">Uncharacterized protein</fullName>
    </submittedName>
</protein>
<dbReference type="AlphaFoldDB" id="X1CLN2"/>
<organism evidence="1">
    <name type="scientific">marine sediment metagenome</name>
    <dbReference type="NCBI Taxonomy" id="412755"/>
    <lineage>
        <taxon>unclassified sequences</taxon>
        <taxon>metagenomes</taxon>
        <taxon>ecological metagenomes</taxon>
    </lineage>
</organism>